<proteinExistence type="predicted"/>
<evidence type="ECO:0000256" key="2">
    <source>
        <dbReference type="ARBA" id="ARBA00023277"/>
    </source>
</evidence>
<dbReference type="AlphaFoldDB" id="A0A6A4RD69"/>
<protein>
    <submittedName>
        <fullName evidence="4">N-acetylmuramic acid 6-phosphate etherase</fullName>
        <ecNumber evidence="4">4.2.1.126</ecNumber>
    </submittedName>
</protein>
<feature type="domain" description="SIS" evidence="3">
    <location>
        <begin position="56"/>
        <end position="217"/>
    </location>
</feature>
<sequence>MTATAAPQTETLHSDAMGLDLRADSEVLSQLLNSQQMALESMSSALPEIAAAAEMLVKSIRNGGRLHYAAAGSSALMGLADGAEIPGTFGLTADRIAIHMAGGVPLNGNMPGHTEDDDRAALAAAETVKSQDVVIAISASGSTPYPMTFAQAARDRGAAIICIANNADAPLFALADVAIHLKTPPEVIAGSTRLGAATAQKVALNMMSTLTGIRLGHVFDGMMVNLVADNEKLRGRAIGIVTQITGTTEMTAQDCLQKANGAVKPAVLLAAGAASIKQANTIIEQANGDLRVALRQL</sequence>
<dbReference type="Proteomes" id="UP000441586">
    <property type="component" value="Unassembled WGS sequence"/>
</dbReference>
<dbReference type="PANTHER" id="PTHR10088:SF4">
    <property type="entry name" value="GLUCOKINASE REGULATORY PROTEIN"/>
    <property type="match status" value="1"/>
</dbReference>
<gene>
    <name evidence="4" type="ORF">GP644_16275</name>
</gene>
<dbReference type="SUPFAM" id="SSF53697">
    <property type="entry name" value="SIS domain"/>
    <property type="match status" value="1"/>
</dbReference>
<dbReference type="InterPro" id="IPR040190">
    <property type="entry name" value="MURQ/GCKR"/>
</dbReference>
<dbReference type="Gene3D" id="1.10.8.1080">
    <property type="match status" value="1"/>
</dbReference>
<dbReference type="InterPro" id="IPR046348">
    <property type="entry name" value="SIS_dom_sf"/>
</dbReference>
<dbReference type="EC" id="4.2.1.126" evidence="4"/>
<dbReference type="GO" id="GO:0016803">
    <property type="term" value="F:ether hydrolase activity"/>
    <property type="evidence" value="ECO:0007669"/>
    <property type="project" value="TreeGrafter"/>
</dbReference>
<organism evidence="4 5">
    <name type="scientific">Parasedimentitalea maritima</name>
    <dbReference type="NCBI Taxonomy" id="2578117"/>
    <lineage>
        <taxon>Bacteria</taxon>
        <taxon>Pseudomonadati</taxon>
        <taxon>Pseudomonadota</taxon>
        <taxon>Alphaproteobacteria</taxon>
        <taxon>Rhodobacterales</taxon>
        <taxon>Paracoccaceae</taxon>
        <taxon>Parasedimentitalea</taxon>
    </lineage>
</organism>
<dbReference type="GO" id="GO:0046348">
    <property type="term" value="P:amino sugar catabolic process"/>
    <property type="evidence" value="ECO:0007669"/>
    <property type="project" value="InterPro"/>
</dbReference>
<evidence type="ECO:0000259" key="3">
    <source>
        <dbReference type="PROSITE" id="PS51464"/>
    </source>
</evidence>
<dbReference type="PANTHER" id="PTHR10088">
    <property type="entry name" value="GLUCOKINASE REGULATORY PROTEIN"/>
    <property type="match status" value="1"/>
</dbReference>
<dbReference type="GO" id="GO:0009254">
    <property type="term" value="P:peptidoglycan turnover"/>
    <property type="evidence" value="ECO:0007669"/>
    <property type="project" value="TreeGrafter"/>
</dbReference>
<dbReference type="PROSITE" id="PS51464">
    <property type="entry name" value="SIS"/>
    <property type="match status" value="1"/>
</dbReference>
<dbReference type="RefSeq" id="WP_158980438.1">
    <property type="nucleotide sequence ID" value="NZ_WSFO01000010.1"/>
</dbReference>
<dbReference type="EMBL" id="WSFO01000010">
    <property type="protein sequence ID" value="KAE9628190.1"/>
    <property type="molecule type" value="Genomic_DNA"/>
</dbReference>
<dbReference type="GO" id="GO:0097367">
    <property type="term" value="F:carbohydrate derivative binding"/>
    <property type="evidence" value="ECO:0007669"/>
    <property type="project" value="InterPro"/>
</dbReference>
<dbReference type="Gene3D" id="3.40.50.10490">
    <property type="entry name" value="Glucose-6-phosphate isomerase like protein, domain 1"/>
    <property type="match status" value="1"/>
</dbReference>
<dbReference type="GO" id="GO:0016835">
    <property type="term" value="F:carbon-oxygen lyase activity"/>
    <property type="evidence" value="ECO:0007669"/>
    <property type="project" value="InterPro"/>
</dbReference>
<dbReference type="Pfam" id="PF13580">
    <property type="entry name" value="SIS_2"/>
    <property type="match status" value="1"/>
</dbReference>
<evidence type="ECO:0000313" key="4">
    <source>
        <dbReference type="EMBL" id="KAE9628190.1"/>
    </source>
</evidence>
<dbReference type="InterPro" id="IPR001347">
    <property type="entry name" value="SIS_dom"/>
</dbReference>
<dbReference type="NCBIfam" id="NF003915">
    <property type="entry name" value="PRK05441.1"/>
    <property type="match status" value="1"/>
</dbReference>
<dbReference type="CDD" id="cd05007">
    <property type="entry name" value="SIS_Etherase"/>
    <property type="match status" value="1"/>
</dbReference>
<name>A0A6A4RD69_9RHOB</name>
<keyword evidence="1 4" id="KW-0456">Lyase</keyword>
<keyword evidence="2" id="KW-0119">Carbohydrate metabolism</keyword>
<reference evidence="4 5" key="1">
    <citation type="submission" date="2019-12" db="EMBL/GenBank/DDBJ databases">
        <authorList>
            <person name="Zhang Y.-J."/>
        </authorList>
    </citation>
    <scope>NUCLEOTIDE SEQUENCE [LARGE SCALE GENOMIC DNA]</scope>
    <source>
        <strain evidence="4 5">H18S-6</strain>
    </source>
</reference>
<comment type="caution">
    <text evidence="4">The sequence shown here is derived from an EMBL/GenBank/DDBJ whole genome shotgun (WGS) entry which is preliminary data.</text>
</comment>
<accession>A0A6A4RD69</accession>
<evidence type="ECO:0000256" key="1">
    <source>
        <dbReference type="ARBA" id="ARBA00023239"/>
    </source>
</evidence>
<dbReference type="InterPro" id="IPR005488">
    <property type="entry name" value="Etherase_MurQ"/>
</dbReference>
<evidence type="ECO:0000313" key="5">
    <source>
        <dbReference type="Proteomes" id="UP000441586"/>
    </source>
</evidence>